<dbReference type="AlphaFoldDB" id="A0A0M9UE23"/>
<dbReference type="Proteomes" id="UP000037784">
    <property type="component" value="Unassembled WGS sequence"/>
</dbReference>
<dbReference type="Proteomes" id="UP000050502">
    <property type="component" value="Unassembled WGS sequence"/>
</dbReference>
<reference evidence="5 7" key="2">
    <citation type="submission" date="2015-07" db="EMBL/GenBank/DDBJ databases">
        <title>Whole genome sequence of Ardenticatena maritima DSM 23922.</title>
        <authorList>
            <person name="Hemp J."/>
            <person name="Ward L.M."/>
            <person name="Pace L.A."/>
            <person name="Fischer W.W."/>
        </authorList>
    </citation>
    <scope>NUCLEOTIDE SEQUENCE [LARGE SCALE GENOMIC DNA]</scope>
    <source>
        <strain evidence="5 7">110S</strain>
    </source>
</reference>
<sequence>MFHGANPSTLEEDFRKALAMYGDRSVLDGLNIEILDWERGWNRLVQYAAYNRGPDVSEIGSTWLSALVAMDAIRPLEPEEATALQYGRTFVPGMWEVTQMPGTADVWAVPLFADVRVVFVWRDMLEAAGVDPEQAFTSLESVEATFTALQAHGVATPFAIPMGSNARFLHLQMAISWVWAAGGDLFSPDYSRVALLDGPALEGLKAFYRLARFMPVKGQILTDVAVNAELFTQRRIAATIAGMWMWGALQNLPREEWEGKLDILHPPARPFLGGSLLVIWRHSLRRSEVLKFLRAATNPDVQTAMADTLLVLPVRTESLERAPFTEDPYLQRLADAVRVGRGYPTVPLLGIVEDRITDALMRVWHDVLNHPTADPEPFIKRHLEPTVARLNEMLAK</sequence>
<dbReference type="RefSeq" id="WP_054494392.1">
    <property type="nucleotide sequence ID" value="NZ_BBZA01000298.1"/>
</dbReference>
<dbReference type="OrthoDB" id="9795467at2"/>
<keyword evidence="4" id="KW-0762">Sugar transport</keyword>
<dbReference type="InterPro" id="IPR006059">
    <property type="entry name" value="SBP"/>
</dbReference>
<reference evidence="6" key="3">
    <citation type="submission" date="2015-08" db="EMBL/GenBank/DDBJ databases">
        <title>Draft Genome Sequence of a Heterotrophic Facultative Anaerobic Bacterium Ardenticatena maritima Strain 110S.</title>
        <authorList>
            <person name="Kawaichi S."/>
            <person name="Yoshida T."/>
            <person name="Sako Y."/>
            <person name="Nakamura R."/>
        </authorList>
    </citation>
    <scope>NUCLEOTIDE SEQUENCE [LARGE SCALE GENOMIC DNA]</scope>
    <source>
        <strain evidence="6">110S</strain>
    </source>
</reference>
<dbReference type="PANTHER" id="PTHR30061:SF50">
    <property type="entry name" value="MALTOSE_MALTODEXTRIN-BINDING PERIPLASMIC PROTEIN"/>
    <property type="match status" value="1"/>
</dbReference>
<evidence type="ECO:0000256" key="3">
    <source>
        <dbReference type="ARBA" id="ARBA00022729"/>
    </source>
</evidence>
<dbReference type="PANTHER" id="PTHR30061">
    <property type="entry name" value="MALTOSE-BINDING PERIPLASMIC PROTEIN"/>
    <property type="match status" value="1"/>
</dbReference>
<protein>
    <submittedName>
        <fullName evidence="4">Multiple sugar transport system substrate-binding protein</fullName>
    </submittedName>
</protein>
<evidence type="ECO:0000256" key="2">
    <source>
        <dbReference type="ARBA" id="ARBA00022448"/>
    </source>
</evidence>
<comment type="similarity">
    <text evidence="1">Belongs to the bacterial solute-binding protein 1 family.</text>
</comment>
<dbReference type="GO" id="GO:0055052">
    <property type="term" value="C:ATP-binding cassette (ABC) transporter complex, substrate-binding subunit-containing"/>
    <property type="evidence" value="ECO:0007669"/>
    <property type="project" value="TreeGrafter"/>
</dbReference>
<reference evidence="4 6" key="1">
    <citation type="journal article" date="2015" name="Genome Announc.">
        <title>Draft Genome Sequence of a Heterotrophic Facultative Anaerobic Thermophilic Bacterium, Ardenticatena maritima Strain 110ST.</title>
        <authorList>
            <person name="Kawaichi S."/>
            <person name="Yoshida T."/>
            <person name="Sako Y."/>
            <person name="Nakamura R."/>
        </authorList>
    </citation>
    <scope>NUCLEOTIDE SEQUENCE [LARGE SCALE GENOMIC DNA]</scope>
    <source>
        <strain evidence="4 6">110S</strain>
    </source>
</reference>
<dbReference type="Pfam" id="PF13416">
    <property type="entry name" value="SBP_bac_8"/>
    <property type="match status" value="1"/>
</dbReference>
<dbReference type="GO" id="GO:1901982">
    <property type="term" value="F:maltose binding"/>
    <property type="evidence" value="ECO:0007669"/>
    <property type="project" value="TreeGrafter"/>
</dbReference>
<comment type="caution">
    <text evidence="4">The sequence shown here is derived from an EMBL/GenBank/DDBJ whole genome shotgun (WGS) entry which is preliminary data.</text>
</comment>
<proteinExistence type="inferred from homology"/>
<accession>A0A0M9UE23</accession>
<dbReference type="InParanoid" id="A0A0M9UE23"/>
<dbReference type="GO" id="GO:0042956">
    <property type="term" value="P:maltodextrin transmembrane transport"/>
    <property type="evidence" value="ECO:0007669"/>
    <property type="project" value="TreeGrafter"/>
</dbReference>
<evidence type="ECO:0000313" key="7">
    <source>
        <dbReference type="Proteomes" id="UP000050502"/>
    </source>
</evidence>
<gene>
    <name evidence="4" type="ORF">ARMA_3077</name>
    <name evidence="5" type="ORF">SE16_13625</name>
</gene>
<dbReference type="EMBL" id="BBZA01000298">
    <property type="protein sequence ID" value="GAP64654.1"/>
    <property type="molecule type" value="Genomic_DNA"/>
</dbReference>
<dbReference type="SUPFAM" id="SSF53850">
    <property type="entry name" value="Periplasmic binding protein-like II"/>
    <property type="match status" value="1"/>
</dbReference>
<dbReference type="Gene3D" id="3.40.190.10">
    <property type="entry name" value="Periplasmic binding protein-like II"/>
    <property type="match status" value="2"/>
</dbReference>
<dbReference type="EMBL" id="LGKN01000009">
    <property type="protein sequence ID" value="KPL86357.1"/>
    <property type="molecule type" value="Genomic_DNA"/>
</dbReference>
<organism evidence="4 6">
    <name type="scientific">Ardenticatena maritima</name>
    <dbReference type="NCBI Taxonomy" id="872965"/>
    <lineage>
        <taxon>Bacteria</taxon>
        <taxon>Bacillati</taxon>
        <taxon>Chloroflexota</taxon>
        <taxon>Ardenticatenia</taxon>
        <taxon>Ardenticatenales</taxon>
        <taxon>Ardenticatenaceae</taxon>
        <taxon>Ardenticatena</taxon>
    </lineage>
</organism>
<dbReference type="STRING" id="872965.SE16_13625"/>
<keyword evidence="6" id="KW-1185">Reference proteome</keyword>
<keyword evidence="3" id="KW-0732">Signal</keyword>
<evidence type="ECO:0000313" key="4">
    <source>
        <dbReference type="EMBL" id="GAP64654.1"/>
    </source>
</evidence>
<evidence type="ECO:0000313" key="5">
    <source>
        <dbReference type="EMBL" id="KPL86357.1"/>
    </source>
</evidence>
<keyword evidence="2" id="KW-0813">Transport</keyword>
<dbReference type="GO" id="GO:0015768">
    <property type="term" value="P:maltose transport"/>
    <property type="evidence" value="ECO:0007669"/>
    <property type="project" value="TreeGrafter"/>
</dbReference>
<evidence type="ECO:0000256" key="1">
    <source>
        <dbReference type="ARBA" id="ARBA00008520"/>
    </source>
</evidence>
<evidence type="ECO:0000313" key="6">
    <source>
        <dbReference type="Proteomes" id="UP000037784"/>
    </source>
</evidence>
<name>A0A0M9UE23_9CHLR</name>